<proteinExistence type="predicted"/>
<evidence type="ECO:0000256" key="2">
    <source>
        <dbReference type="SAM" id="Phobius"/>
    </source>
</evidence>
<feature type="transmembrane region" description="Helical" evidence="2">
    <location>
        <begin position="336"/>
        <end position="358"/>
    </location>
</feature>
<gene>
    <name evidence="3" type="ORF">GJ743_05475</name>
</gene>
<feature type="transmembrane region" description="Helical" evidence="2">
    <location>
        <begin position="287"/>
        <end position="306"/>
    </location>
</feature>
<keyword evidence="2" id="KW-1133">Transmembrane helix</keyword>
<feature type="transmembrane region" description="Helical" evidence="2">
    <location>
        <begin position="447"/>
        <end position="463"/>
    </location>
</feature>
<organism evidence="3 4">
    <name type="scientific">Agromyces bracchium</name>
    <dbReference type="NCBI Taxonomy" id="88376"/>
    <lineage>
        <taxon>Bacteria</taxon>
        <taxon>Bacillati</taxon>
        <taxon>Actinomycetota</taxon>
        <taxon>Actinomycetes</taxon>
        <taxon>Micrococcales</taxon>
        <taxon>Microbacteriaceae</taxon>
        <taxon>Agromyces</taxon>
    </lineage>
</organism>
<evidence type="ECO:0000313" key="3">
    <source>
        <dbReference type="EMBL" id="MTH67821.1"/>
    </source>
</evidence>
<keyword evidence="2" id="KW-0472">Membrane</keyword>
<reference evidence="3 4" key="1">
    <citation type="submission" date="2019-11" db="EMBL/GenBank/DDBJ databases">
        <title>Agromyces kandeliae sp. nov., isolated from mangrove soil.</title>
        <authorList>
            <person name="Wang R."/>
        </authorList>
    </citation>
    <scope>NUCLEOTIDE SEQUENCE [LARGE SCALE GENOMIC DNA]</scope>
    <source>
        <strain evidence="3 4">JCM 11433</strain>
    </source>
</reference>
<feature type="region of interest" description="Disordered" evidence="1">
    <location>
        <begin position="1"/>
        <end position="31"/>
    </location>
</feature>
<keyword evidence="4" id="KW-1185">Reference proteome</keyword>
<evidence type="ECO:0008006" key="5">
    <source>
        <dbReference type="Google" id="ProtNLM"/>
    </source>
</evidence>
<keyword evidence="2" id="KW-0812">Transmembrane</keyword>
<name>A0A6I3M4K2_9MICO</name>
<sequence>MQVEPEGPGGADGAPAASAAPTDRVASPAPPASRRRTLVAVAPWVGLGVALALIALAMIVPPLLGQSVHIRSFPPLHAEWMPRLGPGTLPAVLLAVAASVWGVPLARRLRWGALLGVVYAAAVAWMVALATVDGWDGIGQVLEHKYEYLGTAREVTDFGATLRDYIAHIPLDSEDNWPVHIAGHPPGALLFFVVLVRLGLGGGLAAGFVVLLVGATAALAVLALLRRFGAEDGARRAAPFLAMGPAAIWFAVSADGMFAAVAAWGLCALGFAATARRRAEGSGAGPAGVRGTGAMVAWSVLAGLLLGTCVMMSYGLPILGILALAVLALGRDWRPLPIAAVAALAVVLAFAAFGFAWWEAFPVLVERYWDGVASRRQFTYWVWGNLAALAISAGPLVGAAVATAGARAVDWRAEARPERIVIVLALAAAATIVAADLSQMSKAEVERIWLPFVPWLLVGTALLTERWRRAGFAGQLGFALVVQHLLVTSW</sequence>
<protein>
    <recommendedName>
        <fullName evidence="5">Glycosyltransferase RgtA/B/C/D-like domain-containing protein</fullName>
    </recommendedName>
</protein>
<comment type="caution">
    <text evidence="3">The sequence shown here is derived from an EMBL/GenBank/DDBJ whole genome shotgun (WGS) entry which is preliminary data.</text>
</comment>
<feature type="transmembrane region" description="Helical" evidence="2">
    <location>
        <begin position="38"/>
        <end position="64"/>
    </location>
</feature>
<feature type="transmembrane region" description="Helical" evidence="2">
    <location>
        <begin position="418"/>
        <end position="435"/>
    </location>
</feature>
<feature type="transmembrane region" description="Helical" evidence="2">
    <location>
        <begin position="84"/>
        <end position="104"/>
    </location>
</feature>
<dbReference type="AlphaFoldDB" id="A0A6I3M4K2"/>
<dbReference type="RefSeq" id="WP_230386541.1">
    <property type="nucleotide sequence ID" value="NZ_BAAAIB010000001.1"/>
</dbReference>
<dbReference type="EMBL" id="WMLB01000017">
    <property type="protein sequence ID" value="MTH67821.1"/>
    <property type="molecule type" value="Genomic_DNA"/>
</dbReference>
<dbReference type="Proteomes" id="UP000433071">
    <property type="component" value="Unassembled WGS sequence"/>
</dbReference>
<evidence type="ECO:0000256" key="1">
    <source>
        <dbReference type="SAM" id="MobiDB-lite"/>
    </source>
</evidence>
<feature type="transmembrane region" description="Helical" evidence="2">
    <location>
        <begin position="378"/>
        <end position="406"/>
    </location>
</feature>
<accession>A0A6I3M4K2</accession>
<feature type="transmembrane region" description="Helical" evidence="2">
    <location>
        <begin position="204"/>
        <end position="225"/>
    </location>
</feature>
<feature type="transmembrane region" description="Helical" evidence="2">
    <location>
        <begin position="111"/>
        <end position="132"/>
    </location>
</feature>
<evidence type="ECO:0000313" key="4">
    <source>
        <dbReference type="Proteomes" id="UP000433071"/>
    </source>
</evidence>